<dbReference type="EMBL" id="KZ451982">
    <property type="protein sequence ID" value="PKA54787.1"/>
    <property type="molecule type" value="Genomic_DNA"/>
</dbReference>
<dbReference type="AlphaFoldDB" id="A0A2I0AGW0"/>
<dbReference type="CDD" id="cd01428">
    <property type="entry name" value="ADK"/>
    <property type="match status" value="1"/>
</dbReference>
<protein>
    <recommendedName>
        <fullName evidence="2">adenylate kinase</fullName>
        <ecNumber evidence="2">2.7.4.3</ecNumber>
    </recommendedName>
</protein>
<dbReference type="GO" id="GO:0005524">
    <property type="term" value="F:ATP binding"/>
    <property type="evidence" value="ECO:0007669"/>
    <property type="project" value="InterPro"/>
</dbReference>
<evidence type="ECO:0000256" key="3">
    <source>
        <dbReference type="ARBA" id="ARBA00022679"/>
    </source>
</evidence>
<dbReference type="PANTHER" id="PTHR23359">
    <property type="entry name" value="NUCLEOTIDE KINASE"/>
    <property type="match status" value="1"/>
</dbReference>
<evidence type="ECO:0000256" key="1">
    <source>
        <dbReference type="ARBA" id="ARBA00007220"/>
    </source>
</evidence>
<evidence type="ECO:0000256" key="2">
    <source>
        <dbReference type="ARBA" id="ARBA00012955"/>
    </source>
</evidence>
<dbReference type="InterPro" id="IPR033690">
    <property type="entry name" value="Adenylat_kinase_CS"/>
</dbReference>
<organism evidence="7 8">
    <name type="scientific">Apostasia shenzhenica</name>
    <dbReference type="NCBI Taxonomy" id="1088818"/>
    <lineage>
        <taxon>Eukaryota</taxon>
        <taxon>Viridiplantae</taxon>
        <taxon>Streptophyta</taxon>
        <taxon>Embryophyta</taxon>
        <taxon>Tracheophyta</taxon>
        <taxon>Spermatophyta</taxon>
        <taxon>Magnoliopsida</taxon>
        <taxon>Liliopsida</taxon>
        <taxon>Asparagales</taxon>
        <taxon>Orchidaceae</taxon>
        <taxon>Apostasioideae</taxon>
        <taxon>Apostasia</taxon>
    </lineage>
</organism>
<dbReference type="PROSITE" id="PS00113">
    <property type="entry name" value="ADENYLATE_KINASE"/>
    <property type="match status" value="1"/>
</dbReference>
<dbReference type="Proteomes" id="UP000236161">
    <property type="component" value="Unassembled WGS sequence"/>
</dbReference>
<keyword evidence="4" id="KW-0547">Nucleotide-binding</keyword>
<gene>
    <name evidence="7" type="primary">ADK</name>
    <name evidence="7" type="ORF">AXF42_Ash000622</name>
</gene>
<dbReference type="SUPFAM" id="SSF52540">
    <property type="entry name" value="P-loop containing nucleoside triphosphate hydrolases"/>
    <property type="match status" value="1"/>
</dbReference>
<dbReference type="Pfam" id="PF00406">
    <property type="entry name" value="ADK"/>
    <property type="match status" value="1"/>
</dbReference>
<reference evidence="7 8" key="1">
    <citation type="journal article" date="2017" name="Nature">
        <title>The Apostasia genome and the evolution of orchids.</title>
        <authorList>
            <person name="Zhang G.Q."/>
            <person name="Liu K.W."/>
            <person name="Li Z."/>
            <person name="Lohaus R."/>
            <person name="Hsiao Y.Y."/>
            <person name="Niu S.C."/>
            <person name="Wang J.Y."/>
            <person name="Lin Y.C."/>
            <person name="Xu Q."/>
            <person name="Chen L.J."/>
            <person name="Yoshida K."/>
            <person name="Fujiwara S."/>
            <person name="Wang Z.W."/>
            <person name="Zhang Y.Q."/>
            <person name="Mitsuda N."/>
            <person name="Wang M."/>
            <person name="Liu G.H."/>
            <person name="Pecoraro L."/>
            <person name="Huang H.X."/>
            <person name="Xiao X.J."/>
            <person name="Lin M."/>
            <person name="Wu X.Y."/>
            <person name="Wu W.L."/>
            <person name="Chen Y.Y."/>
            <person name="Chang S.B."/>
            <person name="Sakamoto S."/>
            <person name="Ohme-Takagi M."/>
            <person name="Yagi M."/>
            <person name="Zeng S.J."/>
            <person name="Shen C.Y."/>
            <person name="Yeh C.M."/>
            <person name="Luo Y.B."/>
            <person name="Tsai W.C."/>
            <person name="Van de Peer Y."/>
            <person name="Liu Z.J."/>
        </authorList>
    </citation>
    <scope>NUCLEOTIDE SEQUENCE [LARGE SCALE GENOMIC DNA]</scope>
    <source>
        <strain evidence="8">cv. Shenzhen</strain>
        <tissue evidence="7">Stem</tissue>
    </source>
</reference>
<evidence type="ECO:0000256" key="6">
    <source>
        <dbReference type="SAM" id="MobiDB-lite"/>
    </source>
</evidence>
<name>A0A2I0AGW0_9ASPA</name>
<keyword evidence="5 7" id="KW-0418">Kinase</keyword>
<dbReference type="InterPro" id="IPR000850">
    <property type="entry name" value="Adenylat/UMP-CMP_kin"/>
</dbReference>
<feature type="region of interest" description="Disordered" evidence="6">
    <location>
        <begin position="1"/>
        <end position="26"/>
    </location>
</feature>
<evidence type="ECO:0000313" key="7">
    <source>
        <dbReference type="EMBL" id="PKA54787.1"/>
    </source>
</evidence>
<sequence>MRTSGPYMDDSKPQNPAQRSVLRDRKDDSSCSAAAAMAVICRRSAAAAAGFLARRIASAQTLRPFGASAAAVELDFESDWEEDYRFSNRSPASPLATAATAKWGELEGRGVQWVFMGTPGARKHLYASRVAQLLDVPYISMGNLVRQELHPHSSLYIKYSFLITNHELDLNYGEAVNVASAINYGWKSPLSFSSRRFRRARNGGVDERCLMSRDECKQDGKATLIANAVNEGKLVPEDVIFGLLSKRLEEGYCRGETGFVLDGIPRTCIQAEILDQIAVIDLVVNLKCREDCLVKKHLGKDICAHCGRSIDAHNSDLNSLNPCLATRSHSEINSSCNMDQNRLEKLRTYAEQNKQLEEYYGKQNKLLNFYVDGRLGETWQGLLAALHLQQLDVASLSQKLTV</sequence>
<accession>A0A2I0AGW0</accession>
<dbReference type="GO" id="GO:0004017">
    <property type="term" value="F:AMP kinase activity"/>
    <property type="evidence" value="ECO:0007669"/>
    <property type="project" value="UniProtKB-EC"/>
</dbReference>
<dbReference type="EC" id="2.7.4.3" evidence="2"/>
<comment type="similarity">
    <text evidence="1">Belongs to the adenylate kinase family.</text>
</comment>
<dbReference type="InterPro" id="IPR027417">
    <property type="entry name" value="P-loop_NTPase"/>
</dbReference>
<dbReference type="OrthoDB" id="439792at2759"/>
<keyword evidence="3 7" id="KW-0808">Transferase</keyword>
<keyword evidence="8" id="KW-1185">Reference proteome</keyword>
<proteinExistence type="inferred from homology"/>
<dbReference type="STRING" id="1088818.A0A2I0AGW0"/>
<evidence type="ECO:0000256" key="4">
    <source>
        <dbReference type="ARBA" id="ARBA00022741"/>
    </source>
</evidence>
<evidence type="ECO:0000313" key="8">
    <source>
        <dbReference type="Proteomes" id="UP000236161"/>
    </source>
</evidence>
<evidence type="ECO:0000256" key="5">
    <source>
        <dbReference type="ARBA" id="ARBA00022777"/>
    </source>
</evidence>
<dbReference type="Gene3D" id="3.40.50.300">
    <property type="entry name" value="P-loop containing nucleotide triphosphate hydrolases"/>
    <property type="match status" value="1"/>
</dbReference>